<dbReference type="KEGG" id="lmq:LMM7_2643"/>
<dbReference type="PATRIC" id="fig|1030009.3.peg.2633"/>
<sequence>MSNYSMSRGHSDKCVGAEDILSEIKEAEKVLNAASDELKREGHNVKTFIDRTSTTQNANLNKIVNWHNSNPADVHVSVHLNAGKGTGVEVWYYTGDEKGRKLAEDISAKMAKALGLPNRGAKPSKDLRFLNSTKGTAVLLEVCFVDRKEDAAAIHKSSMYDKLGIAIAEGLTGKTVAAKNPNRHSGAVVDSVPMLPKMDFKSSPVKMYKASSSLLVYECNKYWYKAYINDKLCYIYKDFCVSNGKKDVKGRIPVKIKSKDALRIPVWDNTRLNSGKIKWYKPGTKLSWYDNKKGYLELWYDKDGWYYTANYFLK</sequence>
<dbReference type="HOGENOM" id="CLU_868185_0_0_9"/>
<feature type="domain" description="MurNAc-LAA" evidence="2">
    <location>
        <begin position="64"/>
        <end position="172"/>
    </location>
</feature>
<dbReference type="RefSeq" id="WP_012582420.1">
    <property type="nucleotide sequence ID" value="NC_017537.1"/>
</dbReference>
<dbReference type="CDD" id="cd02696">
    <property type="entry name" value="MurNAc-LAA"/>
    <property type="match status" value="1"/>
</dbReference>
<accession>A0A0E0UZV9</accession>
<dbReference type="EMBL" id="CP002816">
    <property type="protein sequence ID" value="AEH93648.1"/>
    <property type="molecule type" value="Genomic_DNA"/>
</dbReference>
<evidence type="ECO:0000313" key="4">
    <source>
        <dbReference type="Proteomes" id="UP000000486"/>
    </source>
</evidence>
<dbReference type="AlphaFoldDB" id="A0A0E0UZV9"/>
<dbReference type="PANTHER" id="PTHR30404:SF8">
    <property type="entry name" value="AUTOLYSIN PH-RELATED"/>
    <property type="match status" value="1"/>
</dbReference>
<dbReference type="InterPro" id="IPR041341">
    <property type="entry name" value="PSA_CBD"/>
</dbReference>
<dbReference type="PANTHER" id="PTHR30404">
    <property type="entry name" value="N-ACETYLMURAMOYL-L-ALANINE AMIDASE"/>
    <property type="match status" value="1"/>
</dbReference>
<dbReference type="Gene3D" id="2.30.30.40">
    <property type="entry name" value="SH3 Domains"/>
    <property type="match status" value="2"/>
</dbReference>
<dbReference type="InterPro" id="IPR050695">
    <property type="entry name" value="N-acetylmuramoyl_amidase_3"/>
</dbReference>
<dbReference type="SUPFAM" id="SSF82057">
    <property type="entry name" value="Prokaryotic SH3-related domain"/>
    <property type="match status" value="1"/>
</dbReference>
<evidence type="ECO:0000313" key="3">
    <source>
        <dbReference type="EMBL" id="AEH93648.1"/>
    </source>
</evidence>
<organism evidence="3 4">
    <name type="scientific">Listeria monocytogenes serotype 4a (strain M7)</name>
    <dbReference type="NCBI Taxonomy" id="1030009"/>
    <lineage>
        <taxon>Bacteria</taxon>
        <taxon>Bacillati</taxon>
        <taxon>Bacillota</taxon>
        <taxon>Bacilli</taxon>
        <taxon>Bacillales</taxon>
        <taxon>Listeriaceae</taxon>
        <taxon>Listeria</taxon>
    </lineage>
</organism>
<dbReference type="GO" id="GO:0009253">
    <property type="term" value="P:peptidoglycan catabolic process"/>
    <property type="evidence" value="ECO:0007669"/>
    <property type="project" value="InterPro"/>
</dbReference>
<dbReference type="InterPro" id="IPR002508">
    <property type="entry name" value="MurNAc-LAA_cat"/>
</dbReference>
<reference evidence="3 4" key="1">
    <citation type="journal article" date="2011" name="J. Bacteriol.">
        <title>Genome sequence of the nonpathogenic Listeria monocytogenes serovar 4a strain M7.</title>
        <authorList>
            <person name="Chen J."/>
            <person name="Xia Y."/>
            <person name="Cheng C."/>
            <person name="Fang C."/>
            <person name="Shan Y."/>
            <person name="Jin G."/>
            <person name="Fang W."/>
        </authorList>
    </citation>
    <scope>NUCLEOTIDE SEQUENCE [LARGE SCALE GENOMIC DNA]</scope>
    <source>
        <strain evidence="3 4">M7</strain>
    </source>
</reference>
<evidence type="ECO:0000259" key="2">
    <source>
        <dbReference type="SMART" id="SM00646"/>
    </source>
</evidence>
<dbReference type="GO" id="GO:0030288">
    <property type="term" value="C:outer membrane-bounded periplasmic space"/>
    <property type="evidence" value="ECO:0007669"/>
    <property type="project" value="TreeGrafter"/>
</dbReference>
<dbReference type="Gene3D" id="3.40.630.40">
    <property type="entry name" value="Zn-dependent exopeptidases"/>
    <property type="match status" value="1"/>
</dbReference>
<proteinExistence type="predicted"/>
<dbReference type="Proteomes" id="UP000000486">
    <property type="component" value="Chromosome"/>
</dbReference>
<dbReference type="Pfam" id="PF01520">
    <property type="entry name" value="Amidase_3"/>
    <property type="match status" value="1"/>
</dbReference>
<gene>
    <name evidence="3" type="ordered locus">LMM7_2643</name>
</gene>
<dbReference type="Pfam" id="PF18341">
    <property type="entry name" value="PSA_CBD"/>
    <property type="match status" value="2"/>
</dbReference>
<evidence type="ECO:0000256" key="1">
    <source>
        <dbReference type="SAM" id="Coils"/>
    </source>
</evidence>
<dbReference type="SUPFAM" id="SSF53187">
    <property type="entry name" value="Zn-dependent exopeptidases"/>
    <property type="match status" value="1"/>
</dbReference>
<protein>
    <submittedName>
        <fullName evidence="3">Putative Ply protein</fullName>
    </submittedName>
</protein>
<dbReference type="GO" id="GO:0008745">
    <property type="term" value="F:N-acetylmuramoyl-L-alanine amidase activity"/>
    <property type="evidence" value="ECO:0007669"/>
    <property type="project" value="InterPro"/>
</dbReference>
<feature type="coiled-coil region" evidence="1">
    <location>
        <begin position="17"/>
        <end position="44"/>
    </location>
</feature>
<name>A0A0E0UZV9_LISMM</name>
<keyword evidence="1" id="KW-0175">Coiled coil</keyword>
<dbReference type="SMART" id="SM00646">
    <property type="entry name" value="Ami_3"/>
    <property type="match status" value="1"/>
</dbReference>